<dbReference type="FunFam" id="2.30.38.10:FF:000001">
    <property type="entry name" value="Non-ribosomal peptide synthetase PvdI"/>
    <property type="match status" value="1"/>
</dbReference>
<dbReference type="GO" id="GO:0005737">
    <property type="term" value="C:cytoplasm"/>
    <property type="evidence" value="ECO:0007669"/>
    <property type="project" value="TreeGrafter"/>
</dbReference>
<evidence type="ECO:0000256" key="3">
    <source>
        <dbReference type="ARBA" id="ARBA00022553"/>
    </source>
</evidence>
<dbReference type="Pfam" id="PF00668">
    <property type="entry name" value="Condensation"/>
    <property type="match status" value="1"/>
</dbReference>
<dbReference type="EMBL" id="KY454693">
    <property type="protein sequence ID" value="ARF06222.1"/>
    <property type="molecule type" value="Genomic_DNA"/>
</dbReference>
<comment type="cofactor">
    <cofactor evidence="1">
        <name>pantetheine 4'-phosphate</name>
        <dbReference type="ChEBI" id="CHEBI:47942"/>
    </cofactor>
</comment>
<dbReference type="InterPro" id="IPR029058">
    <property type="entry name" value="AB_hydrolase_fold"/>
</dbReference>
<evidence type="ECO:0000259" key="5">
    <source>
        <dbReference type="PROSITE" id="PS50075"/>
    </source>
</evidence>
<keyword evidence="3" id="KW-0597">Phosphoprotein</keyword>
<dbReference type="Pfam" id="PF00501">
    <property type="entry name" value="AMP-binding"/>
    <property type="match status" value="1"/>
</dbReference>
<dbReference type="GO" id="GO:0043041">
    <property type="term" value="P:amino acid activation for nonribosomal peptide biosynthetic process"/>
    <property type="evidence" value="ECO:0007669"/>
    <property type="project" value="TreeGrafter"/>
</dbReference>
<dbReference type="PANTHER" id="PTHR45527:SF1">
    <property type="entry name" value="FATTY ACID SYNTHASE"/>
    <property type="match status" value="1"/>
</dbReference>
<dbReference type="Gene3D" id="3.40.50.980">
    <property type="match status" value="2"/>
</dbReference>
<evidence type="ECO:0000256" key="1">
    <source>
        <dbReference type="ARBA" id="ARBA00001957"/>
    </source>
</evidence>
<dbReference type="InterPro" id="IPR036736">
    <property type="entry name" value="ACP-like_sf"/>
</dbReference>
<dbReference type="GO" id="GO:0003824">
    <property type="term" value="F:catalytic activity"/>
    <property type="evidence" value="ECO:0007669"/>
    <property type="project" value="InterPro"/>
</dbReference>
<dbReference type="InterPro" id="IPR001242">
    <property type="entry name" value="Condensation_dom"/>
</dbReference>
<dbReference type="Gene3D" id="3.30.300.30">
    <property type="match status" value="1"/>
</dbReference>
<dbReference type="GO" id="GO:0008610">
    <property type="term" value="P:lipid biosynthetic process"/>
    <property type="evidence" value="ECO:0007669"/>
    <property type="project" value="UniProtKB-ARBA"/>
</dbReference>
<dbReference type="PANTHER" id="PTHR45527">
    <property type="entry name" value="NONRIBOSOMAL PEPTIDE SYNTHETASE"/>
    <property type="match status" value="1"/>
</dbReference>
<dbReference type="InterPro" id="IPR010071">
    <property type="entry name" value="AA_adenyl_dom"/>
</dbReference>
<dbReference type="PROSITE" id="PS50075">
    <property type="entry name" value="CARRIER"/>
    <property type="match status" value="1"/>
</dbReference>
<dbReference type="PROSITE" id="PS00455">
    <property type="entry name" value="AMP_BINDING"/>
    <property type="match status" value="1"/>
</dbReference>
<feature type="region of interest" description="Disordered" evidence="4">
    <location>
        <begin position="1084"/>
        <end position="1115"/>
    </location>
</feature>
<evidence type="ECO:0000313" key="6">
    <source>
        <dbReference type="EMBL" id="ARF06222.1"/>
    </source>
</evidence>
<dbReference type="RefSeq" id="WP_208827785.1">
    <property type="nucleotide sequence ID" value="NZ_CP034279.1"/>
</dbReference>
<dbReference type="GO" id="GO:0031177">
    <property type="term" value="F:phosphopantetheine binding"/>
    <property type="evidence" value="ECO:0007669"/>
    <property type="project" value="TreeGrafter"/>
</dbReference>
<feature type="domain" description="Carrier" evidence="5">
    <location>
        <begin position="1005"/>
        <end position="1081"/>
    </location>
</feature>
<keyword evidence="2" id="KW-0596">Phosphopantetheine</keyword>
<accession>A0A1W5T3J1</accession>
<dbReference type="InterPro" id="IPR020845">
    <property type="entry name" value="AMP-binding_CS"/>
</dbReference>
<dbReference type="CDD" id="cd19531">
    <property type="entry name" value="LCL_NRPS-like"/>
    <property type="match status" value="1"/>
</dbReference>
<evidence type="ECO:0000256" key="2">
    <source>
        <dbReference type="ARBA" id="ARBA00022450"/>
    </source>
</evidence>
<sequence>MTDMTQRLAALPAERRAGFLALLEAQVAEAAGRGPVPRGDTGPAPLSSAQETWWFLGRSAPDGPADVEPLCLRLRGELDAGALRAALAAVVARHEALRTAVVDGEDGPVQVVAPRVRVELPLIEVAGEGPGQRLAAARALAAERVEAPFDVGRSPLWRAALIRVAPDDHLFLFEAHRLVCDGSSLGLLADELAEAYRASRDGGAPRLPALPVQYPDYAVWQRGRLDDGGPDERAARLRDRLAGAEVLEFPTDRPRGDTPSFAGDTAGFTLGREGLERAAELAREEGATPFDVLLAAFFTLLHRYSGLEDLVIGSPDGDRRDDAVSSVIGPFATLTALRGDLSGDPAFRELVRRVGHAVSDARAQGGVPFGEPAGTVGPAADPSRSPVFQIVFGTRDASPTTGPPGLPGLVTTRETVRSGRTRFDMTWQVEEPAAPGVDARLDIGFNTGLFDGESIARFARHYDGLLRTLTAAPDAPLSAADVLSPEDREFLARVGSGPVRPVRETTVVAEFEARVHEAPDSVAVVVEDTPTTYAELNARANRLAALLRERGAGPGTRIGLCLRRNADLPAAMLAVLKTGAAYVPLDPAHPAARVGEIAADAGVHAVVAHAGVAGAVREVAAPVVILDDVRAELAAMPDRNAPLAAEPGDVAYIIYTSGSTGRPKGVLLEHRGVVNFIDSTRDLFGLTPADRVLGFASITFDVSVFETFSALLTGARLCLATDDERLSIDRLQALMERAGITVIDLPPTVMPLLAPEKFADLRIAFVGGEAFSGELVNRWNPGRRLFNGYGPTECTVTMIVEECPGTWDTTPPIGLPMANHVAHVLDRGLRPVPVGVPGELVIGGAGLARGYLDRDELTAEKFVPDPFGTAPGGRLYRTGDLVKRLPDGRLVFLGRLDQQVKIRGLRIELGEVESALASIDGMGPVSVRPWTDDAGDKHLVGYLTGIDEQRVPSVRERLGTLLPSYMVPSYFVVLGELPLTSSGKVDWRRLPAPDPGAAGDVSGDEPRTATERVLLREVLVPLLRNERLGVHDDFFQAGGNSLQAAQLMSAINRRFDVEVALGDFFVSPTVAHLAATIDSVRAARLGDGDRPAPQADRSSSSRSSSSRPPTDGGRAVAVADVAGGDDRAPVLMRPPGPARVVLVHPSGGELFCYVPLVRALREGVGVAGFAADARDAAVPAQDGMTVAAARIAKALTAAGLPESSCLAGWSYGGVLAFEIARQLERDTGLRPPVVLLDASWNEDPVPLDEATVRRRFVHDVARLAGWDGAEAGAVPAPAAGPAGLRRALTDLGVEPALSDEELAGRYDVFRACALALQAYRPPGPYGGPVTLLAASRRAAVEEEWRSVCTGPFRAGGLPGDHYTLFTEPALGRIVAAIEETLAP</sequence>
<dbReference type="Gene3D" id="3.40.50.1820">
    <property type="entry name" value="alpha/beta hydrolase"/>
    <property type="match status" value="1"/>
</dbReference>
<dbReference type="SUPFAM" id="SSF53474">
    <property type="entry name" value="alpha/beta-Hydrolases"/>
    <property type="match status" value="1"/>
</dbReference>
<evidence type="ECO:0000256" key="4">
    <source>
        <dbReference type="SAM" id="MobiDB-lite"/>
    </source>
</evidence>
<name>A0A1W5T3J1_9ACTN</name>
<dbReference type="InterPro" id="IPR023213">
    <property type="entry name" value="CAT-like_dom_sf"/>
</dbReference>
<reference evidence="6" key="1">
    <citation type="submission" date="2017-01" db="EMBL/GenBank/DDBJ databases">
        <title>Identification and characterization of the ficellomycin biosynthesis gene cluster from Streptomyces ficellus NRRL8067.</title>
        <authorList>
            <person name="Zhang H."/>
        </authorList>
    </citation>
    <scope>NUCLEOTIDE SEQUENCE</scope>
    <source>
        <strain evidence="6">NRRL8067</strain>
    </source>
</reference>
<protein>
    <submittedName>
        <fullName evidence="6">Non-ribosomal peptide synthetase</fullName>
    </submittedName>
</protein>
<dbReference type="CDD" id="cd05930">
    <property type="entry name" value="A_NRPS"/>
    <property type="match status" value="1"/>
</dbReference>
<dbReference type="InterPro" id="IPR001031">
    <property type="entry name" value="Thioesterase"/>
</dbReference>
<dbReference type="Gene3D" id="3.30.559.30">
    <property type="entry name" value="Nonribosomal peptide synthetase, condensation domain"/>
    <property type="match status" value="1"/>
</dbReference>
<feature type="compositionally biased region" description="Low complexity" evidence="4">
    <location>
        <begin position="1097"/>
        <end position="1115"/>
    </location>
</feature>
<dbReference type="Gene3D" id="1.10.1200.10">
    <property type="entry name" value="ACP-like"/>
    <property type="match status" value="1"/>
</dbReference>
<dbReference type="FunFam" id="3.40.50.12780:FF:000012">
    <property type="entry name" value="Non-ribosomal peptide synthetase"/>
    <property type="match status" value="1"/>
</dbReference>
<dbReference type="SMR" id="A0A1W5T3J1"/>
<dbReference type="InterPro" id="IPR045851">
    <property type="entry name" value="AMP-bd_C_sf"/>
</dbReference>
<organism evidence="6">
    <name type="scientific">Streptomyces ficellus</name>
    <dbReference type="NCBI Taxonomy" id="1977088"/>
    <lineage>
        <taxon>Bacteria</taxon>
        <taxon>Bacillati</taxon>
        <taxon>Actinomycetota</taxon>
        <taxon>Actinomycetes</taxon>
        <taxon>Kitasatosporales</taxon>
        <taxon>Streptomycetaceae</taxon>
        <taxon>Streptomyces</taxon>
    </lineage>
</organism>
<dbReference type="SUPFAM" id="SSF47336">
    <property type="entry name" value="ACP-like"/>
    <property type="match status" value="1"/>
</dbReference>
<dbReference type="InterPro" id="IPR000873">
    <property type="entry name" value="AMP-dep_synth/lig_dom"/>
</dbReference>
<dbReference type="Pfam" id="PF00550">
    <property type="entry name" value="PP-binding"/>
    <property type="match status" value="1"/>
</dbReference>
<dbReference type="Pfam" id="PF00975">
    <property type="entry name" value="Thioesterase"/>
    <property type="match status" value="1"/>
</dbReference>
<dbReference type="SUPFAM" id="SSF56801">
    <property type="entry name" value="Acetyl-CoA synthetase-like"/>
    <property type="match status" value="1"/>
</dbReference>
<dbReference type="SUPFAM" id="SSF52777">
    <property type="entry name" value="CoA-dependent acyltransferases"/>
    <property type="match status" value="2"/>
</dbReference>
<dbReference type="FunFam" id="3.40.50.980:FF:000001">
    <property type="entry name" value="Non-ribosomal peptide synthetase"/>
    <property type="match status" value="1"/>
</dbReference>
<dbReference type="GO" id="GO:0044550">
    <property type="term" value="P:secondary metabolite biosynthetic process"/>
    <property type="evidence" value="ECO:0007669"/>
    <property type="project" value="TreeGrafter"/>
</dbReference>
<dbReference type="NCBIfam" id="TIGR01733">
    <property type="entry name" value="AA-adenyl-dom"/>
    <property type="match status" value="1"/>
</dbReference>
<dbReference type="InterPro" id="IPR009081">
    <property type="entry name" value="PP-bd_ACP"/>
</dbReference>
<dbReference type="Gene3D" id="3.30.559.10">
    <property type="entry name" value="Chloramphenicol acetyltransferase-like domain"/>
    <property type="match status" value="1"/>
</dbReference>
<proteinExistence type="predicted"/>
<dbReference type="Gene3D" id="2.30.38.10">
    <property type="entry name" value="Luciferase, Domain 3"/>
    <property type="match status" value="1"/>
</dbReference>